<name>A0AAE6IM19_LEUCA</name>
<dbReference type="Pfam" id="PF07963">
    <property type="entry name" value="N_methyl"/>
    <property type="match status" value="1"/>
</dbReference>
<keyword evidence="2" id="KW-0178">Competence</keyword>
<dbReference type="GO" id="GO:0009986">
    <property type="term" value="C:cell surface"/>
    <property type="evidence" value="ECO:0007669"/>
    <property type="project" value="UniProtKB-SubCell"/>
</dbReference>
<reference evidence="3 4" key="1">
    <citation type="submission" date="2019-06" db="EMBL/GenBank/DDBJ databases">
        <title>Genome analyses of bacteria isolated from kimchi.</title>
        <authorList>
            <person name="Lee S."/>
            <person name="Ahn S."/>
            <person name="Roh S."/>
        </authorList>
    </citation>
    <scope>NUCLEOTIDE SEQUENCE [LARGE SCALE GENOMIC DNA]</scope>
    <source>
        <strain evidence="3 4">CBA3620</strain>
    </source>
</reference>
<accession>A0AAE6IM19</accession>
<evidence type="ECO:0000256" key="1">
    <source>
        <dbReference type="ARBA" id="ARBA00004241"/>
    </source>
</evidence>
<evidence type="ECO:0000313" key="4">
    <source>
        <dbReference type="Proteomes" id="UP000321332"/>
    </source>
</evidence>
<gene>
    <name evidence="3" type="ORF">FGL89_06110</name>
</gene>
<dbReference type="Proteomes" id="UP000321332">
    <property type="component" value="Chromosome"/>
</dbReference>
<evidence type="ECO:0000313" key="3">
    <source>
        <dbReference type="EMBL" id="QEA33721.1"/>
    </source>
</evidence>
<evidence type="ECO:0000256" key="2">
    <source>
        <dbReference type="ARBA" id="ARBA00023287"/>
    </source>
</evidence>
<dbReference type="GO" id="GO:0030420">
    <property type="term" value="P:establishment of competence for transformation"/>
    <property type="evidence" value="ECO:0007669"/>
    <property type="project" value="UniProtKB-KW"/>
</dbReference>
<proteinExistence type="predicted"/>
<dbReference type="InterPro" id="IPR012902">
    <property type="entry name" value="N_methyl_site"/>
</dbReference>
<evidence type="ECO:0008006" key="5">
    <source>
        <dbReference type="Google" id="ProtNLM"/>
    </source>
</evidence>
<dbReference type="AlphaFoldDB" id="A0AAE6IM19"/>
<sequence length="147" mass="16538">MRQLTFGMIMLTRNKSAFTLLESLVTLAITACVLLTIEFCLPLLHTNSNTPPDIAFKGVIHQIEIQRYQFVNANEHQVALKSAEGKRMLLEVKNNKLQLSAVGAGQIILQQKAKSLTVKNCRGYFILKLLTHDDQTVDALLYLPKEK</sequence>
<dbReference type="EMBL" id="CP042374">
    <property type="protein sequence ID" value="QEA33721.1"/>
    <property type="molecule type" value="Genomic_DNA"/>
</dbReference>
<comment type="subcellular location">
    <subcellularLocation>
        <location evidence="1">Cell surface</location>
    </subcellularLocation>
</comment>
<protein>
    <recommendedName>
        <fullName evidence="5">Competence protein ComGF</fullName>
    </recommendedName>
</protein>
<organism evidence="3 4">
    <name type="scientific">Leuconostoc carnosum</name>
    <dbReference type="NCBI Taxonomy" id="1252"/>
    <lineage>
        <taxon>Bacteria</taxon>
        <taxon>Bacillati</taxon>
        <taxon>Bacillota</taxon>
        <taxon>Bacilli</taxon>
        <taxon>Lactobacillales</taxon>
        <taxon>Lactobacillaceae</taxon>
        <taxon>Leuconostoc</taxon>
    </lineage>
</organism>